<evidence type="ECO:0008006" key="4">
    <source>
        <dbReference type="Google" id="ProtNLM"/>
    </source>
</evidence>
<protein>
    <recommendedName>
        <fullName evidence="4">Cytoplasmic protein</fullName>
    </recommendedName>
</protein>
<feature type="compositionally biased region" description="Gly residues" evidence="1">
    <location>
        <begin position="8"/>
        <end position="20"/>
    </location>
</feature>
<gene>
    <name evidence="2" type="ORF">A2415_03200</name>
</gene>
<organism evidence="2 3">
    <name type="scientific">candidate division WWE3 bacterium RIFOXYC1_FULL_39_7</name>
    <dbReference type="NCBI Taxonomy" id="1802643"/>
    <lineage>
        <taxon>Bacteria</taxon>
        <taxon>Katanobacteria</taxon>
    </lineage>
</organism>
<dbReference type="AlphaFoldDB" id="A0A1F4WJH2"/>
<feature type="compositionally biased region" description="Gly residues" evidence="1">
    <location>
        <begin position="29"/>
        <end position="38"/>
    </location>
</feature>
<sequence length="85" mass="9502">MPFRDGTGPQGKGPKTGRGFGRCSDSRGQGMGRNMGFGRGRGFRSWFASLSKNEVKEDLSSYQKALETELELIKTEQKKLEEEQL</sequence>
<evidence type="ECO:0000313" key="2">
    <source>
        <dbReference type="EMBL" id="OGC69557.1"/>
    </source>
</evidence>
<dbReference type="EMBL" id="MEWA01000019">
    <property type="protein sequence ID" value="OGC69557.1"/>
    <property type="molecule type" value="Genomic_DNA"/>
</dbReference>
<name>A0A1F4WJH2_UNCKA</name>
<reference evidence="2 3" key="1">
    <citation type="journal article" date="2016" name="Nat. Commun.">
        <title>Thousands of microbial genomes shed light on interconnected biogeochemical processes in an aquifer system.</title>
        <authorList>
            <person name="Anantharaman K."/>
            <person name="Brown C.T."/>
            <person name="Hug L.A."/>
            <person name="Sharon I."/>
            <person name="Castelle C.J."/>
            <person name="Probst A.J."/>
            <person name="Thomas B.C."/>
            <person name="Singh A."/>
            <person name="Wilkins M.J."/>
            <person name="Karaoz U."/>
            <person name="Brodie E.L."/>
            <person name="Williams K.H."/>
            <person name="Hubbard S.S."/>
            <person name="Banfield J.F."/>
        </authorList>
    </citation>
    <scope>NUCLEOTIDE SEQUENCE [LARGE SCALE GENOMIC DNA]</scope>
</reference>
<accession>A0A1F4WJH2</accession>
<feature type="region of interest" description="Disordered" evidence="1">
    <location>
        <begin position="1"/>
        <end position="38"/>
    </location>
</feature>
<evidence type="ECO:0000256" key="1">
    <source>
        <dbReference type="SAM" id="MobiDB-lite"/>
    </source>
</evidence>
<evidence type="ECO:0000313" key="3">
    <source>
        <dbReference type="Proteomes" id="UP000179113"/>
    </source>
</evidence>
<dbReference type="InterPro" id="IPR035205">
    <property type="entry name" value="DUF5320"/>
</dbReference>
<dbReference type="Proteomes" id="UP000179113">
    <property type="component" value="Unassembled WGS sequence"/>
</dbReference>
<proteinExistence type="predicted"/>
<dbReference type="Pfam" id="PF17253">
    <property type="entry name" value="DUF5320"/>
    <property type="match status" value="1"/>
</dbReference>
<comment type="caution">
    <text evidence="2">The sequence shown here is derived from an EMBL/GenBank/DDBJ whole genome shotgun (WGS) entry which is preliminary data.</text>
</comment>